<gene>
    <name evidence="2" type="ORF">PFY00_15215</name>
</gene>
<evidence type="ECO:0000256" key="1">
    <source>
        <dbReference type="SAM" id="SignalP"/>
    </source>
</evidence>
<dbReference type="Proteomes" id="UP001210720">
    <property type="component" value="Unassembled WGS sequence"/>
</dbReference>
<sequence length="95" mass="10276">MRLGFVLSVGMIALMPVAGAAEDTPAMDCAEQAELVMQAVNARAEGEPKRKTRRMLRAALDREAGDMLADFIYTLPEDQLTDAVGDAYKAQCEAL</sequence>
<name>A0ABT4XVU1_9RHOB</name>
<comment type="caution">
    <text evidence="2">The sequence shown here is derived from an EMBL/GenBank/DDBJ whole genome shotgun (WGS) entry which is preliminary data.</text>
</comment>
<proteinExistence type="predicted"/>
<keyword evidence="3" id="KW-1185">Reference proteome</keyword>
<evidence type="ECO:0000313" key="2">
    <source>
        <dbReference type="EMBL" id="MDA7426083.1"/>
    </source>
</evidence>
<accession>A0ABT4XVU1</accession>
<keyword evidence="1" id="KW-0732">Signal</keyword>
<reference evidence="2 3" key="1">
    <citation type="submission" date="2023-01" db="EMBL/GenBank/DDBJ databases">
        <title>Thalassococcus onchidii sp. nov., isolated from a marine invertebrate from the South China Sea.</title>
        <authorList>
            <person name="Xu S."/>
            <person name="Liu Z."/>
            <person name="Xu Y."/>
        </authorList>
    </citation>
    <scope>NUCLEOTIDE SEQUENCE [LARGE SCALE GENOMIC DNA]</scope>
    <source>
        <strain evidence="2 3">KCTC 32084</strain>
    </source>
</reference>
<feature type="signal peptide" evidence="1">
    <location>
        <begin position="1"/>
        <end position="20"/>
    </location>
</feature>
<dbReference type="RefSeq" id="WP_271433439.1">
    <property type="nucleotide sequence ID" value="NZ_JAQIOY010000007.1"/>
</dbReference>
<protein>
    <submittedName>
        <fullName evidence="2">Uncharacterized protein</fullName>
    </submittedName>
</protein>
<evidence type="ECO:0000313" key="3">
    <source>
        <dbReference type="Proteomes" id="UP001210720"/>
    </source>
</evidence>
<feature type="chain" id="PRO_5047255551" evidence="1">
    <location>
        <begin position="21"/>
        <end position="95"/>
    </location>
</feature>
<organism evidence="2 3">
    <name type="scientific">Thalassococcus lentus</name>
    <dbReference type="NCBI Taxonomy" id="1210524"/>
    <lineage>
        <taxon>Bacteria</taxon>
        <taxon>Pseudomonadati</taxon>
        <taxon>Pseudomonadota</taxon>
        <taxon>Alphaproteobacteria</taxon>
        <taxon>Rhodobacterales</taxon>
        <taxon>Roseobacteraceae</taxon>
        <taxon>Thalassococcus</taxon>
    </lineage>
</organism>
<dbReference type="EMBL" id="JAQIOY010000007">
    <property type="protein sequence ID" value="MDA7426083.1"/>
    <property type="molecule type" value="Genomic_DNA"/>
</dbReference>